<evidence type="ECO:0000313" key="2">
    <source>
        <dbReference type="Proteomes" id="UP001063166"/>
    </source>
</evidence>
<reference evidence="1" key="1">
    <citation type="submission" date="2022-07" db="EMBL/GenBank/DDBJ databases">
        <title>The genome of Lyophyllum shimeji provides insight into the initial evolution of ectomycorrhizal fungal genome.</title>
        <authorList>
            <person name="Kobayashi Y."/>
            <person name="Shibata T."/>
            <person name="Hirakawa H."/>
            <person name="Shigenobu S."/>
            <person name="Nishiyama T."/>
            <person name="Yamada A."/>
            <person name="Hasebe M."/>
            <person name="Kawaguchi M."/>
        </authorList>
    </citation>
    <scope>NUCLEOTIDE SEQUENCE</scope>
    <source>
        <strain evidence="1">AT787</strain>
    </source>
</reference>
<dbReference type="OrthoDB" id="2730545at2759"/>
<accession>A0A9P3PTT6</accession>
<keyword evidence="2" id="KW-1185">Reference proteome</keyword>
<gene>
    <name evidence="1" type="ORF">LshimejAT787_1201910</name>
</gene>
<proteinExistence type="predicted"/>
<evidence type="ECO:0000313" key="1">
    <source>
        <dbReference type="EMBL" id="GLB42742.1"/>
    </source>
</evidence>
<name>A0A9P3PTT6_LYOSH</name>
<dbReference type="Proteomes" id="UP001063166">
    <property type="component" value="Unassembled WGS sequence"/>
</dbReference>
<comment type="caution">
    <text evidence="1">The sequence shown here is derived from an EMBL/GenBank/DDBJ whole genome shotgun (WGS) entry which is preliminary data.</text>
</comment>
<protein>
    <submittedName>
        <fullName evidence="1">Uncharacterized protein</fullName>
    </submittedName>
</protein>
<sequence length="160" mass="18257">MIATYLDPPSGRLHSKLQMLLKAWISYFFVYTLRNRPAVLPTGDLEAEHAQVLRSLRPENQPFFDAFARDESCDTSKHLMRRKEILEKLGKYEEARRPLPLPAPGNPALRAKLREANRPNTPTNQTRPYSTTVCVWVHLASGYGRHSAFSGYDAVCFILL</sequence>
<dbReference type="EMBL" id="BRPK01000012">
    <property type="protein sequence ID" value="GLB42742.1"/>
    <property type="molecule type" value="Genomic_DNA"/>
</dbReference>
<organism evidence="1 2">
    <name type="scientific">Lyophyllum shimeji</name>
    <name type="common">Hon-shimeji</name>
    <name type="synonym">Tricholoma shimeji</name>
    <dbReference type="NCBI Taxonomy" id="47721"/>
    <lineage>
        <taxon>Eukaryota</taxon>
        <taxon>Fungi</taxon>
        <taxon>Dikarya</taxon>
        <taxon>Basidiomycota</taxon>
        <taxon>Agaricomycotina</taxon>
        <taxon>Agaricomycetes</taxon>
        <taxon>Agaricomycetidae</taxon>
        <taxon>Agaricales</taxon>
        <taxon>Tricholomatineae</taxon>
        <taxon>Lyophyllaceae</taxon>
        <taxon>Lyophyllum</taxon>
    </lineage>
</organism>
<dbReference type="AlphaFoldDB" id="A0A9P3PTT6"/>